<proteinExistence type="predicted"/>
<evidence type="ECO:0000256" key="1">
    <source>
        <dbReference type="SAM" id="MobiDB-lite"/>
    </source>
</evidence>
<keyword evidence="2" id="KW-0812">Transmembrane</keyword>
<gene>
    <name evidence="5" type="ORF">GTS_34030</name>
</gene>
<dbReference type="AlphaFoldDB" id="A0A4D4J9U6"/>
<feature type="domain" description="Mammalian cell entry C-terminal" evidence="4">
    <location>
        <begin position="125"/>
        <end position="346"/>
    </location>
</feature>
<dbReference type="EMBL" id="BJFL01000017">
    <property type="protein sequence ID" value="GDY31770.1"/>
    <property type="molecule type" value="Genomic_DNA"/>
</dbReference>
<protein>
    <submittedName>
        <fullName evidence="5">ABC transporter substrate-binding protein</fullName>
    </submittedName>
</protein>
<keyword evidence="2" id="KW-0472">Membrane</keyword>
<dbReference type="Pfam" id="PF02470">
    <property type="entry name" value="MlaD"/>
    <property type="match status" value="1"/>
</dbReference>
<dbReference type="InterPro" id="IPR003399">
    <property type="entry name" value="Mce/MlaD"/>
</dbReference>
<keyword evidence="6" id="KW-1185">Reference proteome</keyword>
<feature type="transmembrane region" description="Helical" evidence="2">
    <location>
        <begin position="14"/>
        <end position="34"/>
    </location>
</feature>
<dbReference type="InterPro" id="IPR024516">
    <property type="entry name" value="Mce_C"/>
</dbReference>
<keyword evidence="2" id="KW-1133">Transmembrane helix</keyword>
<evidence type="ECO:0000256" key="2">
    <source>
        <dbReference type="SAM" id="Phobius"/>
    </source>
</evidence>
<reference evidence="6" key="1">
    <citation type="submission" date="2019-04" db="EMBL/GenBank/DDBJ databases">
        <title>Draft genome sequence of Pseudonocardiaceae bacterium SL3-2-4.</title>
        <authorList>
            <person name="Ningsih F."/>
            <person name="Yokota A."/>
            <person name="Sakai Y."/>
            <person name="Nanatani K."/>
            <person name="Yabe S."/>
            <person name="Oetari A."/>
            <person name="Sjamsuridzal W."/>
        </authorList>
    </citation>
    <scope>NUCLEOTIDE SEQUENCE [LARGE SCALE GENOMIC DNA]</scope>
    <source>
        <strain evidence="6">SL3-2-4</strain>
    </source>
</reference>
<evidence type="ECO:0000259" key="4">
    <source>
        <dbReference type="Pfam" id="PF11887"/>
    </source>
</evidence>
<feature type="compositionally biased region" description="Pro residues" evidence="1">
    <location>
        <begin position="353"/>
        <end position="362"/>
    </location>
</feature>
<dbReference type="GO" id="GO:0005576">
    <property type="term" value="C:extracellular region"/>
    <property type="evidence" value="ECO:0007669"/>
    <property type="project" value="TreeGrafter"/>
</dbReference>
<dbReference type="PANTHER" id="PTHR33371">
    <property type="entry name" value="INTERMEMBRANE PHOSPHOLIPID TRANSPORT SYSTEM BINDING PROTEIN MLAD-RELATED"/>
    <property type="match status" value="1"/>
</dbReference>
<dbReference type="Pfam" id="PF11887">
    <property type="entry name" value="Mce4_CUP1"/>
    <property type="match status" value="1"/>
</dbReference>
<dbReference type="PANTHER" id="PTHR33371:SF19">
    <property type="entry name" value="MCE-FAMILY PROTEIN MCE4A"/>
    <property type="match status" value="1"/>
</dbReference>
<name>A0A4D4J9U6_9PSEU</name>
<feature type="compositionally biased region" description="Low complexity" evidence="1">
    <location>
        <begin position="381"/>
        <end position="397"/>
    </location>
</feature>
<feature type="domain" description="Mce/MlaD" evidence="3">
    <location>
        <begin position="42"/>
        <end position="117"/>
    </location>
</feature>
<sequence>MSQDSLAWRIRRRLIGIAYISVLIAFLLSTVAVYKKVFEPVVHVTLRTDHVGNQLQPPSDVKVRGLIVGEVRSVRATGSGAELDLALRPDEAHLIPRNVSARLLPKTVFGERYVSLVLPDQSAPASLTSGDVIDQDHSSTSIEVEKVLGDLMPLLQAVQPEKLATTLNTISMTLDGRGQELGQTMVDLNRLLVGLNPALPDMTADISALADVSRTYANAVPDLAQALHDMSINARTVAEQRAGLDRLYRSLTTASNDMDTFLRANKDNLIALNVASRPTNELLARYAPEYPCLLHDIVASIPETDRIAGKGTSEPGVLHLTVKIAQSRGKYLPGQDTPRYDDRRGPRCWGTPVPAPQYPPDGPVRDGSSHPAPAPNPRPSQPGLTAPSSTAPAAAPLANSPAEQRLVAVLVAPALDVSPDDVPSWGCLLLGPLYRGAEVTVQ</sequence>
<dbReference type="RefSeq" id="WP_137814826.1">
    <property type="nucleotide sequence ID" value="NZ_BJFL01000017.1"/>
</dbReference>
<organism evidence="5 6">
    <name type="scientific">Gandjariella thermophila</name>
    <dbReference type="NCBI Taxonomy" id="1931992"/>
    <lineage>
        <taxon>Bacteria</taxon>
        <taxon>Bacillati</taxon>
        <taxon>Actinomycetota</taxon>
        <taxon>Actinomycetes</taxon>
        <taxon>Pseudonocardiales</taxon>
        <taxon>Pseudonocardiaceae</taxon>
        <taxon>Gandjariella</taxon>
    </lineage>
</organism>
<dbReference type="Proteomes" id="UP000298860">
    <property type="component" value="Unassembled WGS sequence"/>
</dbReference>
<feature type="region of interest" description="Disordered" evidence="1">
    <location>
        <begin position="329"/>
        <end position="397"/>
    </location>
</feature>
<evidence type="ECO:0000313" key="5">
    <source>
        <dbReference type="EMBL" id="GDY31770.1"/>
    </source>
</evidence>
<evidence type="ECO:0000259" key="3">
    <source>
        <dbReference type="Pfam" id="PF02470"/>
    </source>
</evidence>
<dbReference type="GO" id="GO:0051701">
    <property type="term" value="P:biological process involved in interaction with host"/>
    <property type="evidence" value="ECO:0007669"/>
    <property type="project" value="TreeGrafter"/>
</dbReference>
<dbReference type="NCBIfam" id="TIGR00996">
    <property type="entry name" value="Mtu_fam_mce"/>
    <property type="match status" value="1"/>
</dbReference>
<dbReference type="InterPro" id="IPR005693">
    <property type="entry name" value="Mce"/>
</dbReference>
<accession>A0A4D4J9U6</accession>
<dbReference type="OrthoDB" id="3460188at2"/>
<dbReference type="InterPro" id="IPR052336">
    <property type="entry name" value="MlaD_Phospholipid_Transporter"/>
</dbReference>
<evidence type="ECO:0000313" key="6">
    <source>
        <dbReference type="Proteomes" id="UP000298860"/>
    </source>
</evidence>
<comment type="caution">
    <text evidence="5">The sequence shown here is derived from an EMBL/GenBank/DDBJ whole genome shotgun (WGS) entry which is preliminary data.</text>
</comment>